<keyword evidence="2" id="KW-0472">Membrane</keyword>
<sequence length="457" mass="48885">MVSIPCSYSVAARLPRFPYLAETRLRNLLPLARFHRCRPASGPITAAGSSPSGTDPLDGKPQPPRTLFPGGFKRPEIKIPSLVLRLSADEVLLWDDAGTALGEAVSRGVGIVVLDVGEQSGGQFYEAACLLKSLLGDRAYLLISERVDVAAAVGASGVVLSDQGVVKSSIRNHTLSGFLEICNAGIPAIVARSMLSKSKSDTVYLPIVARDVNNAISAEHASSSDGADFIIISNGGGGWKRVFQESFTQHVKVPIFLNMEFSDCLATDSVSTFLQSGASGLVMSINYLKLFSDGFLEKIFLTKHGPISLSQAGYADSTRVKIDGFTSMFNVVKGFAGFMKLEDKEIKLLEMESLLLQEAVAVIHKAAPMMSEVALLVDAASRLKEPFLMVIVVCVCLFGFLFSPSVSCWPFRFLVLGFVFLLVAGGLVSVCYVSEPVLLLGSAFSSCCRGPFSVGFP</sequence>
<feature type="transmembrane region" description="Helical" evidence="2">
    <location>
        <begin position="387"/>
        <end position="407"/>
    </location>
</feature>
<evidence type="ECO:0000256" key="1">
    <source>
        <dbReference type="SAM" id="MobiDB-lite"/>
    </source>
</evidence>
<evidence type="ECO:0000313" key="4">
    <source>
        <dbReference type="Proteomes" id="UP001552299"/>
    </source>
</evidence>
<protein>
    <submittedName>
        <fullName evidence="3">Uncharacterized protein</fullName>
    </submittedName>
</protein>
<comment type="caution">
    <text evidence="3">The sequence shown here is derived from an EMBL/GenBank/DDBJ whole genome shotgun (WGS) entry which is preliminary data.</text>
</comment>
<dbReference type="SUPFAM" id="SSF51391">
    <property type="entry name" value="Thiamin phosphate synthase"/>
    <property type="match status" value="1"/>
</dbReference>
<dbReference type="EMBL" id="JANQDX010000003">
    <property type="protein sequence ID" value="KAL0926226.1"/>
    <property type="molecule type" value="Genomic_DNA"/>
</dbReference>
<dbReference type="Proteomes" id="UP001552299">
    <property type="component" value="Unassembled WGS sequence"/>
</dbReference>
<feature type="transmembrane region" description="Helical" evidence="2">
    <location>
        <begin position="413"/>
        <end position="433"/>
    </location>
</feature>
<dbReference type="Gene3D" id="3.20.20.70">
    <property type="entry name" value="Aldolase class I"/>
    <property type="match status" value="1"/>
</dbReference>
<feature type="region of interest" description="Disordered" evidence="1">
    <location>
        <begin position="44"/>
        <end position="63"/>
    </location>
</feature>
<dbReference type="AlphaFoldDB" id="A0ABD0VUM1"/>
<organism evidence="3 4">
    <name type="scientific">Dendrobium thyrsiflorum</name>
    <name type="common">Pinecone-like raceme dendrobium</name>
    <name type="synonym">Orchid</name>
    <dbReference type="NCBI Taxonomy" id="117978"/>
    <lineage>
        <taxon>Eukaryota</taxon>
        <taxon>Viridiplantae</taxon>
        <taxon>Streptophyta</taxon>
        <taxon>Embryophyta</taxon>
        <taxon>Tracheophyta</taxon>
        <taxon>Spermatophyta</taxon>
        <taxon>Magnoliopsida</taxon>
        <taxon>Liliopsida</taxon>
        <taxon>Asparagales</taxon>
        <taxon>Orchidaceae</taxon>
        <taxon>Epidendroideae</taxon>
        <taxon>Malaxideae</taxon>
        <taxon>Dendrobiinae</taxon>
        <taxon>Dendrobium</taxon>
    </lineage>
</organism>
<evidence type="ECO:0000313" key="3">
    <source>
        <dbReference type="EMBL" id="KAL0926226.1"/>
    </source>
</evidence>
<dbReference type="PANTHER" id="PTHR43681">
    <property type="entry name" value="TRANSMEMBRANE GTPASE FZO"/>
    <property type="match status" value="1"/>
</dbReference>
<evidence type="ECO:0000256" key="2">
    <source>
        <dbReference type="SAM" id="Phobius"/>
    </source>
</evidence>
<gene>
    <name evidence="3" type="ORF">M5K25_002438</name>
</gene>
<keyword evidence="2" id="KW-1133">Transmembrane helix</keyword>
<keyword evidence="2" id="KW-0812">Transmembrane</keyword>
<reference evidence="3 4" key="1">
    <citation type="journal article" date="2024" name="Plant Biotechnol. J.">
        <title>Dendrobium thyrsiflorum genome and its molecular insights into genes involved in important horticultural traits.</title>
        <authorList>
            <person name="Chen B."/>
            <person name="Wang J.Y."/>
            <person name="Zheng P.J."/>
            <person name="Li K.L."/>
            <person name="Liang Y.M."/>
            <person name="Chen X.F."/>
            <person name="Zhang C."/>
            <person name="Zhao X."/>
            <person name="He X."/>
            <person name="Zhang G.Q."/>
            <person name="Liu Z.J."/>
            <person name="Xu Q."/>
        </authorList>
    </citation>
    <scope>NUCLEOTIDE SEQUENCE [LARGE SCALE GENOMIC DNA]</scope>
    <source>
        <strain evidence="3">GZMU011</strain>
    </source>
</reference>
<name>A0ABD0VUM1_DENTH</name>
<keyword evidence="4" id="KW-1185">Reference proteome</keyword>
<dbReference type="InterPro" id="IPR013785">
    <property type="entry name" value="Aldolase_TIM"/>
</dbReference>
<dbReference type="InterPro" id="IPR036206">
    <property type="entry name" value="ThiamineP_synth_sf"/>
</dbReference>
<dbReference type="InterPro" id="IPR051943">
    <property type="entry name" value="TRAFAC_Dynamin-like_GTPase"/>
</dbReference>
<proteinExistence type="predicted"/>
<dbReference type="PANTHER" id="PTHR43681:SF1">
    <property type="entry name" value="SARCALUMENIN"/>
    <property type="match status" value="1"/>
</dbReference>
<accession>A0ABD0VUM1</accession>